<feature type="DNA-binding region" description="H-T-H motif" evidence="4">
    <location>
        <begin position="28"/>
        <end position="47"/>
    </location>
</feature>
<dbReference type="InterPro" id="IPR001647">
    <property type="entry name" value="HTH_TetR"/>
</dbReference>
<keyword evidence="7" id="KW-1185">Reference proteome</keyword>
<dbReference type="PANTHER" id="PTHR30055:SF234">
    <property type="entry name" value="HTH-TYPE TRANSCRIPTIONAL REGULATOR BETI"/>
    <property type="match status" value="1"/>
</dbReference>
<dbReference type="PROSITE" id="PS50977">
    <property type="entry name" value="HTH_TETR_2"/>
    <property type="match status" value="1"/>
</dbReference>
<dbReference type="RefSeq" id="WP_166534732.1">
    <property type="nucleotide sequence ID" value="NZ_VNHW01000015.1"/>
</dbReference>
<keyword evidence="3" id="KW-0804">Transcription</keyword>
<dbReference type="GO" id="GO:0003700">
    <property type="term" value="F:DNA-binding transcription factor activity"/>
    <property type="evidence" value="ECO:0007669"/>
    <property type="project" value="TreeGrafter"/>
</dbReference>
<evidence type="ECO:0000256" key="3">
    <source>
        <dbReference type="ARBA" id="ARBA00023163"/>
    </source>
</evidence>
<evidence type="ECO:0000313" key="6">
    <source>
        <dbReference type="EMBL" id="TYP83795.1"/>
    </source>
</evidence>
<dbReference type="InterPro" id="IPR025996">
    <property type="entry name" value="MT1864/Rv1816-like_C"/>
</dbReference>
<sequence>MPARDLRADLVAAAARLLERTSSVDGISLRAVAREAGVTAPAVYGHFADLEELLDAVLDEGFTVLAAAVTDAVDRETDPAARLVAGCLAYVRAGLAAPGRYRAMFGRRRVASGASAFALLVDGVAACVHAGRSASQDPQAEANLLWTALHGVVTLRSAAPEVRWPELEPQLRALVTRLALLKPGAGWGDPDGGAPPRM</sequence>
<dbReference type="Pfam" id="PF00440">
    <property type="entry name" value="TetR_N"/>
    <property type="match status" value="1"/>
</dbReference>
<reference evidence="6 7" key="1">
    <citation type="submission" date="2019-07" db="EMBL/GenBank/DDBJ databases">
        <title>Genomic Encyclopedia of Archaeal and Bacterial Type Strains, Phase II (KMG-II): from individual species to whole genera.</title>
        <authorList>
            <person name="Goeker M."/>
        </authorList>
    </citation>
    <scope>NUCLEOTIDE SEQUENCE [LARGE SCALE GENOMIC DNA]</scope>
    <source>
        <strain evidence="6 7">DSM 46842</strain>
    </source>
</reference>
<dbReference type="InterPro" id="IPR036271">
    <property type="entry name" value="Tet_transcr_reg_TetR-rel_C_sf"/>
</dbReference>
<dbReference type="Proteomes" id="UP000322499">
    <property type="component" value="Unassembled WGS sequence"/>
</dbReference>
<feature type="domain" description="HTH tetR-type" evidence="5">
    <location>
        <begin position="4"/>
        <end position="65"/>
    </location>
</feature>
<dbReference type="PANTHER" id="PTHR30055">
    <property type="entry name" value="HTH-TYPE TRANSCRIPTIONAL REGULATOR RUTR"/>
    <property type="match status" value="1"/>
</dbReference>
<proteinExistence type="predicted"/>
<evidence type="ECO:0000256" key="4">
    <source>
        <dbReference type="PROSITE-ProRule" id="PRU00335"/>
    </source>
</evidence>
<keyword evidence="2 4" id="KW-0238">DNA-binding</keyword>
<evidence type="ECO:0000256" key="1">
    <source>
        <dbReference type="ARBA" id="ARBA00023015"/>
    </source>
</evidence>
<evidence type="ECO:0000256" key="2">
    <source>
        <dbReference type="ARBA" id="ARBA00023125"/>
    </source>
</evidence>
<evidence type="ECO:0000259" key="5">
    <source>
        <dbReference type="PROSITE" id="PS50977"/>
    </source>
</evidence>
<dbReference type="Pfam" id="PF13305">
    <property type="entry name" value="TetR_C_33"/>
    <property type="match status" value="1"/>
</dbReference>
<dbReference type="Gene3D" id="1.10.357.10">
    <property type="entry name" value="Tetracycline Repressor, domain 2"/>
    <property type="match status" value="1"/>
</dbReference>
<accession>A0A5S5CN33</accession>
<protein>
    <submittedName>
        <fullName evidence="6">TetR family transcriptional regulator</fullName>
    </submittedName>
</protein>
<dbReference type="SUPFAM" id="SSF46689">
    <property type="entry name" value="Homeodomain-like"/>
    <property type="match status" value="1"/>
</dbReference>
<dbReference type="GO" id="GO:0000976">
    <property type="term" value="F:transcription cis-regulatory region binding"/>
    <property type="evidence" value="ECO:0007669"/>
    <property type="project" value="TreeGrafter"/>
</dbReference>
<dbReference type="InterPro" id="IPR009057">
    <property type="entry name" value="Homeodomain-like_sf"/>
</dbReference>
<dbReference type="EMBL" id="VNHW01000015">
    <property type="protein sequence ID" value="TYP83795.1"/>
    <property type="molecule type" value="Genomic_DNA"/>
</dbReference>
<dbReference type="SUPFAM" id="SSF48498">
    <property type="entry name" value="Tetracyclin repressor-like, C-terminal domain"/>
    <property type="match status" value="1"/>
</dbReference>
<name>A0A5S5CN33_9ACTN</name>
<evidence type="ECO:0000313" key="7">
    <source>
        <dbReference type="Proteomes" id="UP000322499"/>
    </source>
</evidence>
<gene>
    <name evidence="6" type="ORF">BD833_11535</name>
</gene>
<organism evidence="6 7">
    <name type="scientific">Blastococcus xanthinilyticus</name>
    <dbReference type="NCBI Taxonomy" id="1564164"/>
    <lineage>
        <taxon>Bacteria</taxon>
        <taxon>Bacillati</taxon>
        <taxon>Actinomycetota</taxon>
        <taxon>Actinomycetes</taxon>
        <taxon>Geodermatophilales</taxon>
        <taxon>Geodermatophilaceae</taxon>
        <taxon>Blastococcus</taxon>
    </lineage>
</organism>
<keyword evidence="1" id="KW-0805">Transcription regulation</keyword>
<comment type="caution">
    <text evidence="6">The sequence shown here is derived from an EMBL/GenBank/DDBJ whole genome shotgun (WGS) entry which is preliminary data.</text>
</comment>
<dbReference type="InterPro" id="IPR050109">
    <property type="entry name" value="HTH-type_TetR-like_transc_reg"/>
</dbReference>
<dbReference type="AlphaFoldDB" id="A0A5S5CN33"/>